<keyword evidence="3" id="KW-0472">Membrane</keyword>
<evidence type="ECO:0000313" key="5">
    <source>
        <dbReference type="EMBL" id="RZT00418.1"/>
    </source>
</evidence>
<dbReference type="Gene3D" id="3.40.630.190">
    <property type="entry name" value="LCP protein"/>
    <property type="match status" value="1"/>
</dbReference>
<dbReference type="Pfam" id="PF03816">
    <property type="entry name" value="LytR_cpsA_psr"/>
    <property type="match status" value="1"/>
</dbReference>
<dbReference type="PANTHER" id="PTHR33392">
    <property type="entry name" value="POLYISOPRENYL-TEICHOIC ACID--PEPTIDOGLYCAN TEICHOIC ACID TRANSFERASE TAGU"/>
    <property type="match status" value="1"/>
</dbReference>
<keyword evidence="6" id="KW-1185">Reference proteome</keyword>
<dbReference type="AlphaFoldDB" id="A0A4Q7PJG5"/>
<dbReference type="InterPro" id="IPR004474">
    <property type="entry name" value="LytR_CpsA_psr"/>
</dbReference>
<organism evidence="5 6">
    <name type="scientific">Cuneatibacter caecimuris</name>
    <dbReference type="NCBI Taxonomy" id="1796618"/>
    <lineage>
        <taxon>Bacteria</taxon>
        <taxon>Bacillati</taxon>
        <taxon>Bacillota</taxon>
        <taxon>Clostridia</taxon>
        <taxon>Lachnospirales</taxon>
        <taxon>Lachnospiraceae</taxon>
        <taxon>Cuneatibacter</taxon>
    </lineage>
</organism>
<evidence type="ECO:0000313" key="6">
    <source>
        <dbReference type="Proteomes" id="UP000292927"/>
    </source>
</evidence>
<gene>
    <name evidence="5" type="ORF">EV209_1727</name>
</gene>
<evidence type="ECO:0000259" key="4">
    <source>
        <dbReference type="Pfam" id="PF03816"/>
    </source>
</evidence>
<feature type="compositionally biased region" description="Acidic residues" evidence="2">
    <location>
        <begin position="1"/>
        <end position="21"/>
    </location>
</feature>
<dbReference type="EMBL" id="SGXF01000003">
    <property type="protein sequence ID" value="RZT00418.1"/>
    <property type="molecule type" value="Genomic_DNA"/>
</dbReference>
<dbReference type="NCBIfam" id="TIGR00350">
    <property type="entry name" value="lytR_cpsA_psr"/>
    <property type="match status" value="1"/>
</dbReference>
<accession>A0A4Q7PJG5</accession>
<dbReference type="PANTHER" id="PTHR33392:SF6">
    <property type="entry name" value="POLYISOPRENYL-TEICHOIC ACID--PEPTIDOGLYCAN TEICHOIC ACID TRANSFERASE TAGU"/>
    <property type="match status" value="1"/>
</dbReference>
<evidence type="ECO:0000256" key="3">
    <source>
        <dbReference type="SAM" id="Phobius"/>
    </source>
</evidence>
<proteinExistence type="inferred from homology"/>
<evidence type="ECO:0000256" key="1">
    <source>
        <dbReference type="ARBA" id="ARBA00006068"/>
    </source>
</evidence>
<feature type="region of interest" description="Disordered" evidence="2">
    <location>
        <begin position="1"/>
        <end position="86"/>
    </location>
</feature>
<keyword evidence="3" id="KW-1133">Transmembrane helix</keyword>
<feature type="transmembrane region" description="Helical" evidence="3">
    <location>
        <begin position="95"/>
        <end position="115"/>
    </location>
</feature>
<sequence length="429" mass="48526">MWDDDKLEETEIEEYESEQEEYPGGQEIYQMDAPQQKRRQDKPSGNGSRDGQRSGNRAARPRKSSAARERAEREARREAQQRMKKKRRRRRIRRVFMLIFLILLLLVVAAGGLIWSKLSKMQRASISDDQIVKNTMADGKPVNLKGYTNIALFGVDARDGSRIGKEMHADTDIVLSINNLTGEIRLISVYRDTYLNVNEADDMYRKLTEGFYYYGPEEAMNALNRNLDLDIEDYVAVNWAAVANAINILGGVEIDVTAEELPYLNGYCTETSASTGIPTTQLAQPGLQTLDGVQAVSYCRIRYIGMDYQRTERQRTVLSQMFTKMKHAGVGTLMRLVDEILPQVSTSLSGGEMTWMGLNLFRYHLGTSMGFPYDKVAMTVPGKNDCVVPKTLLSNVTRLHEEMFPGLEYTPSAKVQQISQRIISDTGVQ</sequence>
<reference evidence="5 6" key="1">
    <citation type="submission" date="2019-02" db="EMBL/GenBank/DDBJ databases">
        <title>Genomic Encyclopedia of Type Strains, Phase IV (KMG-IV): sequencing the most valuable type-strain genomes for metagenomic binning, comparative biology and taxonomic classification.</title>
        <authorList>
            <person name="Goeker M."/>
        </authorList>
    </citation>
    <scope>NUCLEOTIDE SEQUENCE [LARGE SCALE GENOMIC DNA]</scope>
    <source>
        <strain evidence="5 6">DSM 29486</strain>
    </source>
</reference>
<keyword evidence="3" id="KW-0812">Transmembrane</keyword>
<dbReference type="Proteomes" id="UP000292927">
    <property type="component" value="Unassembled WGS sequence"/>
</dbReference>
<dbReference type="OrthoDB" id="27330at2"/>
<dbReference type="InterPro" id="IPR050922">
    <property type="entry name" value="LytR/CpsA/Psr_CW_biosynth"/>
</dbReference>
<feature type="compositionally biased region" description="Basic and acidic residues" evidence="2">
    <location>
        <begin position="66"/>
        <end position="81"/>
    </location>
</feature>
<comment type="similarity">
    <text evidence="1">Belongs to the LytR/CpsA/Psr (LCP) family.</text>
</comment>
<feature type="compositionally biased region" description="Polar residues" evidence="2">
    <location>
        <begin position="43"/>
        <end position="55"/>
    </location>
</feature>
<dbReference type="RefSeq" id="WP_130435034.1">
    <property type="nucleotide sequence ID" value="NZ_SGXF01000003.1"/>
</dbReference>
<evidence type="ECO:0000256" key="2">
    <source>
        <dbReference type="SAM" id="MobiDB-lite"/>
    </source>
</evidence>
<protein>
    <submittedName>
        <fullName evidence="5">LytR family transcriptional attenuator</fullName>
    </submittedName>
</protein>
<feature type="domain" description="Cell envelope-related transcriptional attenuator" evidence="4">
    <location>
        <begin position="168"/>
        <end position="326"/>
    </location>
</feature>
<comment type="caution">
    <text evidence="5">The sequence shown here is derived from an EMBL/GenBank/DDBJ whole genome shotgun (WGS) entry which is preliminary data.</text>
</comment>
<name>A0A4Q7PJG5_9FIRM</name>